<dbReference type="InterPro" id="IPR037294">
    <property type="entry name" value="ABC_BtuC-like"/>
</dbReference>
<keyword evidence="6 8" id="KW-1133">Transmembrane helix</keyword>
<comment type="similarity">
    <text evidence="2">Belongs to the binding-protein-dependent transport system permease family. FecCD subfamily.</text>
</comment>
<evidence type="ECO:0000256" key="3">
    <source>
        <dbReference type="ARBA" id="ARBA00022448"/>
    </source>
</evidence>
<dbReference type="Proteomes" id="UP001597024">
    <property type="component" value="Unassembled WGS sequence"/>
</dbReference>
<accession>A0ABW3E239</accession>
<comment type="subcellular location">
    <subcellularLocation>
        <location evidence="1">Cell membrane</location>
        <topology evidence="1">Multi-pass membrane protein</topology>
    </subcellularLocation>
</comment>
<comment type="caution">
    <text evidence="9">The sequence shown here is derived from an EMBL/GenBank/DDBJ whole genome shotgun (WGS) entry which is preliminary data.</text>
</comment>
<evidence type="ECO:0000256" key="1">
    <source>
        <dbReference type="ARBA" id="ARBA00004651"/>
    </source>
</evidence>
<evidence type="ECO:0000256" key="4">
    <source>
        <dbReference type="ARBA" id="ARBA00022475"/>
    </source>
</evidence>
<dbReference type="SUPFAM" id="SSF81345">
    <property type="entry name" value="ABC transporter involved in vitamin B12 uptake, BtuC"/>
    <property type="match status" value="1"/>
</dbReference>
<dbReference type="Gene3D" id="1.10.3470.10">
    <property type="entry name" value="ABC transporter involved in vitamin B12 uptake, BtuC"/>
    <property type="match status" value="1"/>
</dbReference>
<evidence type="ECO:0000256" key="2">
    <source>
        <dbReference type="ARBA" id="ARBA00007935"/>
    </source>
</evidence>
<keyword evidence="4" id="KW-1003">Cell membrane</keyword>
<keyword evidence="7 8" id="KW-0472">Membrane</keyword>
<evidence type="ECO:0000256" key="6">
    <source>
        <dbReference type="ARBA" id="ARBA00022989"/>
    </source>
</evidence>
<evidence type="ECO:0000256" key="7">
    <source>
        <dbReference type="ARBA" id="ARBA00023136"/>
    </source>
</evidence>
<evidence type="ECO:0000313" key="9">
    <source>
        <dbReference type="EMBL" id="MFD0889102.1"/>
    </source>
</evidence>
<proteinExistence type="inferred from homology"/>
<reference evidence="10" key="1">
    <citation type="journal article" date="2019" name="Int. J. Syst. Evol. Microbiol.">
        <title>The Global Catalogue of Microorganisms (GCM) 10K type strain sequencing project: providing services to taxonomists for standard genome sequencing and annotation.</title>
        <authorList>
            <consortium name="The Broad Institute Genomics Platform"/>
            <consortium name="The Broad Institute Genome Sequencing Center for Infectious Disease"/>
            <person name="Wu L."/>
            <person name="Ma J."/>
        </authorList>
    </citation>
    <scope>NUCLEOTIDE SEQUENCE [LARGE SCALE GENOMIC DNA]</scope>
    <source>
        <strain evidence="10">CCUG 62974</strain>
    </source>
</reference>
<sequence>MTGALLLICADLVARTALPITLPVGVVTAAIGGPFLVYLLVRANLRAR</sequence>
<keyword evidence="5 8" id="KW-0812">Transmembrane</keyword>
<organism evidence="9 10">
    <name type="scientific">Streptosporangium algeriense</name>
    <dbReference type="NCBI Taxonomy" id="1682748"/>
    <lineage>
        <taxon>Bacteria</taxon>
        <taxon>Bacillati</taxon>
        <taxon>Actinomycetota</taxon>
        <taxon>Actinomycetes</taxon>
        <taxon>Streptosporangiales</taxon>
        <taxon>Streptosporangiaceae</taxon>
        <taxon>Streptosporangium</taxon>
    </lineage>
</organism>
<evidence type="ECO:0000313" key="10">
    <source>
        <dbReference type="Proteomes" id="UP001597024"/>
    </source>
</evidence>
<dbReference type="EMBL" id="JBHTHX010001655">
    <property type="protein sequence ID" value="MFD0889102.1"/>
    <property type="molecule type" value="Genomic_DNA"/>
</dbReference>
<keyword evidence="10" id="KW-1185">Reference proteome</keyword>
<gene>
    <name evidence="9" type="ORF">ACFQ08_31600</name>
</gene>
<evidence type="ECO:0000256" key="5">
    <source>
        <dbReference type="ARBA" id="ARBA00022692"/>
    </source>
</evidence>
<keyword evidence="3" id="KW-0813">Transport</keyword>
<evidence type="ECO:0000256" key="8">
    <source>
        <dbReference type="SAM" id="Phobius"/>
    </source>
</evidence>
<protein>
    <submittedName>
        <fullName evidence="9">Iron chelate uptake ABC transporter family permease subunit</fullName>
    </submittedName>
</protein>
<name>A0ABW3E239_9ACTN</name>
<dbReference type="InterPro" id="IPR000522">
    <property type="entry name" value="ABC_transptr_permease_BtuC"/>
</dbReference>
<feature type="transmembrane region" description="Helical" evidence="8">
    <location>
        <begin position="20"/>
        <end position="41"/>
    </location>
</feature>
<dbReference type="Pfam" id="PF01032">
    <property type="entry name" value="FecCD"/>
    <property type="match status" value="1"/>
</dbReference>